<accession>A0A9P1KWH9</accession>
<sequence length="104" mass="12377">MIKKVILNINNKIGDVFFEKVEKEKSAFDEYDRENGYEDIEEDETNIYDLYLNILNNLFKISKKAFGNSLKQSLEMDLSELLDYFIYYTENLDEENSDEDYADV</sequence>
<dbReference type="EMBL" id="CDNY01000004">
    <property type="protein sequence ID" value="CEN31442.1"/>
    <property type="molecule type" value="Genomic_DNA"/>
</dbReference>
<proteinExistence type="predicted"/>
<dbReference type="Proteomes" id="UP000049685">
    <property type="component" value="Unassembled WGS sequence"/>
</dbReference>
<organism evidence="1 2">
    <name type="scientific">Paraclostridium sordellii</name>
    <name type="common">Clostridium sordellii</name>
    <dbReference type="NCBI Taxonomy" id="1505"/>
    <lineage>
        <taxon>Bacteria</taxon>
        <taxon>Bacillati</taxon>
        <taxon>Bacillota</taxon>
        <taxon>Clostridia</taxon>
        <taxon>Peptostreptococcales</taxon>
        <taxon>Peptostreptococcaceae</taxon>
        <taxon>Paraclostridium</taxon>
    </lineage>
</organism>
<dbReference type="RefSeq" id="WP_057558949.1">
    <property type="nucleotide sequence ID" value="NZ_CDNY01000004.1"/>
</dbReference>
<evidence type="ECO:0000313" key="2">
    <source>
        <dbReference type="Proteomes" id="UP000049685"/>
    </source>
</evidence>
<protein>
    <submittedName>
        <fullName evidence="1">Uncharacterized protein</fullName>
    </submittedName>
</protein>
<reference evidence="2" key="1">
    <citation type="submission" date="2015-01" db="EMBL/GenBank/DDBJ databases">
        <authorList>
            <person name="Aslett A.Martin."/>
            <person name="De Silva Nishadi"/>
        </authorList>
    </citation>
    <scope>NUCLEOTIDE SEQUENCE [LARGE SCALE GENOMIC DNA]</scope>
    <source>
        <strain evidence="2">UMC4404</strain>
    </source>
</reference>
<gene>
    <name evidence="1" type="ORF">UMC4404_33161</name>
</gene>
<comment type="caution">
    <text evidence="1">The sequence shown here is derived from an EMBL/GenBank/DDBJ whole genome shotgun (WGS) entry which is preliminary data.</text>
</comment>
<evidence type="ECO:0000313" key="1">
    <source>
        <dbReference type="EMBL" id="CEN31442.1"/>
    </source>
</evidence>
<dbReference type="AlphaFoldDB" id="A0A9P1KWH9"/>
<name>A0A9P1KWH9_PARSO</name>